<feature type="transmembrane region" description="Helical" evidence="1">
    <location>
        <begin position="177"/>
        <end position="197"/>
    </location>
</feature>
<feature type="transmembrane region" description="Helical" evidence="1">
    <location>
        <begin position="50"/>
        <end position="66"/>
    </location>
</feature>
<gene>
    <name evidence="2" type="ORF">APICC_05788</name>
</gene>
<evidence type="ECO:0000313" key="2">
    <source>
        <dbReference type="EMBL" id="PBC26547.1"/>
    </source>
</evidence>
<evidence type="ECO:0000313" key="3">
    <source>
        <dbReference type="Proteomes" id="UP000242457"/>
    </source>
</evidence>
<accession>A0A2A3E490</accession>
<evidence type="ECO:0000256" key="1">
    <source>
        <dbReference type="SAM" id="Phobius"/>
    </source>
</evidence>
<keyword evidence="1" id="KW-0472">Membrane</keyword>
<dbReference type="OrthoDB" id="7627565at2759"/>
<protein>
    <recommendedName>
        <fullName evidence="4">Transmembrane protein</fullName>
    </recommendedName>
</protein>
<dbReference type="AlphaFoldDB" id="A0A2A3E490"/>
<feature type="transmembrane region" description="Helical" evidence="1">
    <location>
        <begin position="204"/>
        <end position="223"/>
    </location>
</feature>
<keyword evidence="1" id="KW-0812">Transmembrane</keyword>
<dbReference type="EMBL" id="KZ288379">
    <property type="protein sequence ID" value="PBC26547.1"/>
    <property type="molecule type" value="Genomic_DNA"/>
</dbReference>
<proteinExistence type="predicted"/>
<keyword evidence="3" id="KW-1185">Reference proteome</keyword>
<name>A0A2A3E490_APICC</name>
<keyword evidence="1" id="KW-1133">Transmembrane helix</keyword>
<evidence type="ECO:0008006" key="4">
    <source>
        <dbReference type="Google" id="ProtNLM"/>
    </source>
</evidence>
<sequence length="373" mass="44115">MLKETVSSWTIGLYSFAEISQFTPMVSNLWDKETFNIAYVHGTKIKKSDILVGYLIIFWIILYFIYEKCLNSLLRQMRIPLMQRNRIIKAIWNCGFCFGSICYLKSSSIKTLNLFPEERITHEELGVILHKSFYFHQAGLEILCHGTWIKGWANLLFASFVINPYQEKWCTVVSTFLFYKAVDTIIINICRILLCIFHFTGRKLSKLFFCFHCLNWIYLYVLFVPKLMLWSGYIEQTRAQFSLWLWFITECLDSVWIKLLGCAKATHWLEICLFPSPTQEAIELAGIQKRHRDSLKKLVNKTSKKTELWQTLFCAVAIKKKIKRIRQAKQNDCISISDVTEKKLIQIEKKNEINEQQKNEFKEHNIEYKIENE</sequence>
<dbReference type="Proteomes" id="UP000242457">
    <property type="component" value="Unassembled WGS sequence"/>
</dbReference>
<organism evidence="2 3">
    <name type="scientific">Apis cerana cerana</name>
    <name type="common">Oriental honeybee</name>
    <dbReference type="NCBI Taxonomy" id="94128"/>
    <lineage>
        <taxon>Eukaryota</taxon>
        <taxon>Metazoa</taxon>
        <taxon>Ecdysozoa</taxon>
        <taxon>Arthropoda</taxon>
        <taxon>Hexapoda</taxon>
        <taxon>Insecta</taxon>
        <taxon>Pterygota</taxon>
        <taxon>Neoptera</taxon>
        <taxon>Endopterygota</taxon>
        <taxon>Hymenoptera</taxon>
        <taxon>Apocrita</taxon>
        <taxon>Aculeata</taxon>
        <taxon>Apoidea</taxon>
        <taxon>Anthophila</taxon>
        <taxon>Apidae</taxon>
        <taxon>Apis</taxon>
    </lineage>
</organism>
<feature type="transmembrane region" description="Helical" evidence="1">
    <location>
        <begin position="87"/>
        <end position="106"/>
    </location>
</feature>
<reference evidence="2 3" key="1">
    <citation type="submission" date="2014-07" db="EMBL/GenBank/DDBJ databases">
        <title>Genomic and transcriptomic analysis on Apis cerana provide comprehensive insights into honey bee biology.</title>
        <authorList>
            <person name="Diao Q."/>
            <person name="Sun L."/>
            <person name="Zheng H."/>
            <person name="Zheng H."/>
            <person name="Xu S."/>
            <person name="Wang S."/>
            <person name="Zeng Z."/>
            <person name="Hu F."/>
            <person name="Su S."/>
            <person name="Wu J."/>
        </authorList>
    </citation>
    <scope>NUCLEOTIDE SEQUENCE [LARGE SCALE GENOMIC DNA]</scope>
    <source>
        <tissue evidence="2">Pupae without intestine</tissue>
    </source>
</reference>